<evidence type="ECO:0000256" key="1">
    <source>
        <dbReference type="SAM" id="MobiDB-lite"/>
    </source>
</evidence>
<gene>
    <name evidence="2" type="ORF">OH76DRAFT_1110536</name>
</gene>
<evidence type="ECO:0000313" key="2">
    <source>
        <dbReference type="EMBL" id="RDX44178.1"/>
    </source>
</evidence>
<protein>
    <submittedName>
        <fullName evidence="2">Uncharacterized protein</fullName>
    </submittedName>
</protein>
<dbReference type="OrthoDB" id="2793621at2759"/>
<organism evidence="2 3">
    <name type="scientific">Lentinus brumalis</name>
    <dbReference type="NCBI Taxonomy" id="2498619"/>
    <lineage>
        <taxon>Eukaryota</taxon>
        <taxon>Fungi</taxon>
        <taxon>Dikarya</taxon>
        <taxon>Basidiomycota</taxon>
        <taxon>Agaricomycotina</taxon>
        <taxon>Agaricomycetes</taxon>
        <taxon>Polyporales</taxon>
        <taxon>Polyporaceae</taxon>
        <taxon>Lentinus</taxon>
    </lineage>
</organism>
<feature type="region of interest" description="Disordered" evidence="1">
    <location>
        <begin position="235"/>
        <end position="277"/>
    </location>
</feature>
<evidence type="ECO:0000313" key="3">
    <source>
        <dbReference type="Proteomes" id="UP000256964"/>
    </source>
</evidence>
<dbReference type="EMBL" id="KZ857453">
    <property type="protein sequence ID" value="RDX44178.1"/>
    <property type="molecule type" value="Genomic_DNA"/>
</dbReference>
<feature type="compositionally biased region" description="Acidic residues" evidence="1">
    <location>
        <begin position="123"/>
        <end position="133"/>
    </location>
</feature>
<dbReference type="Proteomes" id="UP000256964">
    <property type="component" value="Unassembled WGS sequence"/>
</dbReference>
<feature type="region of interest" description="Disordered" evidence="1">
    <location>
        <begin position="100"/>
        <end position="166"/>
    </location>
</feature>
<accession>A0A371CV64</accession>
<keyword evidence="3" id="KW-1185">Reference proteome</keyword>
<feature type="compositionally biased region" description="Acidic residues" evidence="1">
    <location>
        <begin position="236"/>
        <end position="261"/>
    </location>
</feature>
<name>A0A371CV64_9APHY</name>
<feature type="region of interest" description="Disordered" evidence="1">
    <location>
        <begin position="50"/>
        <end position="80"/>
    </location>
</feature>
<sequence>MTVGLCIAMSKGSFRPVELVPDWLVDSPITFDDLKCTSAPSTIFRMSLASHPGKRGRRRRSSIISMSSSESEEEEDAMSILSKPPQLPEIGVLVEDAPVAEQQPRHPQEQEQDDGRSFLWDNDAADSDSDSDDSTLHEHDEFDPSPIDPFFAQPKPSSSPAPTHASSFDGTSPWFMHFDVAALASLDNQLLQSPFDAFSDLCYAQAVELEDAGAGAIPGSYTWRRFSRLRPLSPFSEEDEEELRSELNLDQDADSESDTDSEQLASPEQAAVQQSWAVRPRVYSPTPASHSPHWHRHARHFQHDSDGSIHFRPQVSTISVSLRGSLVRVSYVHARRTLPSWGERCAPISRSLHVAICHLTTGICPAAFDSGLAHTSARLQSAGWARPWVGAVLSTHRV</sequence>
<feature type="compositionally biased region" description="Polar residues" evidence="1">
    <location>
        <begin position="262"/>
        <end position="276"/>
    </location>
</feature>
<feature type="compositionally biased region" description="Low complexity" evidence="1">
    <location>
        <begin position="154"/>
        <end position="166"/>
    </location>
</feature>
<feature type="compositionally biased region" description="Basic residues" evidence="1">
    <location>
        <begin position="52"/>
        <end position="61"/>
    </location>
</feature>
<reference evidence="2 3" key="1">
    <citation type="journal article" date="2018" name="Biotechnol. Biofuels">
        <title>Integrative visual omics of the white-rot fungus Polyporus brumalis exposes the biotechnological potential of its oxidative enzymes for delignifying raw plant biomass.</title>
        <authorList>
            <person name="Miyauchi S."/>
            <person name="Rancon A."/>
            <person name="Drula E."/>
            <person name="Hage H."/>
            <person name="Chaduli D."/>
            <person name="Favel A."/>
            <person name="Grisel S."/>
            <person name="Henrissat B."/>
            <person name="Herpoel-Gimbert I."/>
            <person name="Ruiz-Duenas F.J."/>
            <person name="Chevret D."/>
            <person name="Hainaut M."/>
            <person name="Lin J."/>
            <person name="Wang M."/>
            <person name="Pangilinan J."/>
            <person name="Lipzen A."/>
            <person name="Lesage-Meessen L."/>
            <person name="Navarro D."/>
            <person name="Riley R."/>
            <person name="Grigoriev I.V."/>
            <person name="Zhou S."/>
            <person name="Raouche S."/>
            <person name="Rosso M.N."/>
        </authorList>
    </citation>
    <scope>NUCLEOTIDE SEQUENCE [LARGE SCALE GENOMIC DNA]</scope>
    <source>
        <strain evidence="2 3">BRFM 1820</strain>
    </source>
</reference>
<proteinExistence type="predicted"/>
<feature type="compositionally biased region" description="Basic and acidic residues" evidence="1">
    <location>
        <begin position="103"/>
        <end position="116"/>
    </location>
</feature>
<dbReference type="AlphaFoldDB" id="A0A371CV64"/>